<evidence type="ECO:0000313" key="3">
    <source>
        <dbReference type="Proteomes" id="UP001189429"/>
    </source>
</evidence>
<keyword evidence="3" id="KW-1185">Reference proteome</keyword>
<feature type="non-terminal residue" evidence="2">
    <location>
        <position position="546"/>
    </location>
</feature>
<feature type="compositionally biased region" description="Basic and acidic residues" evidence="1">
    <location>
        <begin position="245"/>
        <end position="255"/>
    </location>
</feature>
<sequence>MSFVNDILDGLCYMPEERRTDGIVTAKVLFSLLKAWQLDGTTKVQAKDCEYHFAVLKVLHDMISYLHRLSRHSTESRSPTIAELKSLCPEPGAPQTRRRSTDSQHALKLAQSLTDGNGALDTKVVDDSLRGTVAEVDSDSDNGDAAPEPGDIPAPRPVPTAAQLLERARAKPAVTNLGEKPKKPEGGGEPKKVEGGGKPKKAQGENDEAGTWNTAEPQTSTGWLTTKKRPATSSADEPATSKAKAPSDDETKLAEASEAAAAAAAPPPPILQAKAKEKSAAPKGIGGRVLQDPQEWAARHKHVLELIPKARIEVHVRARAFRVVKPVMTKEEGPQLPWGSDIAEAWEKIKIKATMKLQAEKEAAMQPKWAFVGSAPMLKLGMAVQGIDRDPNGRIVVDFNGKAIMLKHSDVFQVKVEGADPDRESTAAGSGLHSQAKDGDTALEMAKNIENLFYIEGGPNIARAAPEGKGAAALGNKVKVFNPKGHCDAWGAKASDWATLYRDCHGKLKEKVHGGFVSISPKLPTAALDCLRPGPRDAGDEMGRGK</sequence>
<organism evidence="2 3">
    <name type="scientific">Prorocentrum cordatum</name>
    <dbReference type="NCBI Taxonomy" id="2364126"/>
    <lineage>
        <taxon>Eukaryota</taxon>
        <taxon>Sar</taxon>
        <taxon>Alveolata</taxon>
        <taxon>Dinophyceae</taxon>
        <taxon>Prorocentrales</taxon>
        <taxon>Prorocentraceae</taxon>
        <taxon>Prorocentrum</taxon>
    </lineage>
</organism>
<feature type="compositionally biased region" description="Basic and acidic residues" evidence="1">
    <location>
        <begin position="179"/>
        <end position="197"/>
    </location>
</feature>
<evidence type="ECO:0000313" key="2">
    <source>
        <dbReference type="EMBL" id="CAK0866749.1"/>
    </source>
</evidence>
<reference evidence="2" key="1">
    <citation type="submission" date="2023-10" db="EMBL/GenBank/DDBJ databases">
        <authorList>
            <person name="Chen Y."/>
            <person name="Shah S."/>
            <person name="Dougan E. K."/>
            <person name="Thang M."/>
            <person name="Chan C."/>
        </authorList>
    </citation>
    <scope>NUCLEOTIDE SEQUENCE [LARGE SCALE GENOMIC DNA]</scope>
</reference>
<feature type="compositionally biased region" description="Polar residues" evidence="1">
    <location>
        <begin position="211"/>
        <end position="224"/>
    </location>
</feature>
<name>A0ABN9V4M8_9DINO</name>
<comment type="caution">
    <text evidence="2">The sequence shown here is derived from an EMBL/GenBank/DDBJ whole genome shotgun (WGS) entry which is preliminary data.</text>
</comment>
<dbReference type="EMBL" id="CAUYUJ010016569">
    <property type="protein sequence ID" value="CAK0866749.1"/>
    <property type="molecule type" value="Genomic_DNA"/>
</dbReference>
<dbReference type="Proteomes" id="UP001189429">
    <property type="component" value="Unassembled WGS sequence"/>
</dbReference>
<gene>
    <name evidence="2" type="ORF">PCOR1329_LOCUS53854</name>
</gene>
<evidence type="ECO:0000256" key="1">
    <source>
        <dbReference type="SAM" id="MobiDB-lite"/>
    </source>
</evidence>
<feature type="region of interest" description="Disordered" evidence="1">
    <location>
        <begin position="134"/>
        <end position="268"/>
    </location>
</feature>
<proteinExistence type="predicted"/>
<accession>A0ABN9V4M8</accession>
<protein>
    <submittedName>
        <fullName evidence="2">Uncharacterized protein</fullName>
    </submittedName>
</protein>